<keyword evidence="4 5" id="KW-0472">Membrane</keyword>
<dbReference type="EMBL" id="JAPFFF010000051">
    <property type="protein sequence ID" value="KAK8839579.1"/>
    <property type="molecule type" value="Genomic_DNA"/>
</dbReference>
<evidence type="ECO:0000256" key="3">
    <source>
        <dbReference type="ARBA" id="ARBA00022989"/>
    </source>
</evidence>
<feature type="transmembrane region" description="Helical" evidence="5">
    <location>
        <begin position="92"/>
        <end position="110"/>
    </location>
</feature>
<evidence type="ECO:0000313" key="7">
    <source>
        <dbReference type="EMBL" id="KAK8839579.1"/>
    </source>
</evidence>
<dbReference type="InterPro" id="IPR037185">
    <property type="entry name" value="EmrE-like"/>
</dbReference>
<organism evidence="7 8">
    <name type="scientific">Tritrichomonas musculus</name>
    <dbReference type="NCBI Taxonomy" id="1915356"/>
    <lineage>
        <taxon>Eukaryota</taxon>
        <taxon>Metamonada</taxon>
        <taxon>Parabasalia</taxon>
        <taxon>Tritrichomonadida</taxon>
        <taxon>Tritrichomonadidae</taxon>
        <taxon>Tritrichomonas</taxon>
    </lineage>
</organism>
<keyword evidence="8" id="KW-1185">Reference proteome</keyword>
<keyword evidence="3 5" id="KW-1133">Transmembrane helix</keyword>
<evidence type="ECO:0000256" key="5">
    <source>
        <dbReference type="SAM" id="Phobius"/>
    </source>
</evidence>
<protein>
    <recommendedName>
        <fullName evidence="6">EamA domain-containing protein</fullName>
    </recommendedName>
</protein>
<gene>
    <name evidence="7" type="ORF">M9Y10_031938</name>
</gene>
<feature type="transmembrane region" description="Helical" evidence="5">
    <location>
        <begin position="275"/>
        <end position="296"/>
    </location>
</feature>
<feature type="domain" description="EamA" evidence="6">
    <location>
        <begin position="185"/>
        <end position="300"/>
    </location>
</feature>
<name>A0ABR2H069_9EUKA</name>
<dbReference type="PANTHER" id="PTHR32322:SF2">
    <property type="entry name" value="EAMA DOMAIN-CONTAINING PROTEIN"/>
    <property type="match status" value="1"/>
</dbReference>
<evidence type="ECO:0000256" key="2">
    <source>
        <dbReference type="ARBA" id="ARBA00022692"/>
    </source>
</evidence>
<feature type="transmembrane region" description="Helical" evidence="5">
    <location>
        <begin position="210"/>
        <end position="228"/>
    </location>
</feature>
<sequence length="370" mass="41244">MNDLQPIKEKRHKRCCYHFASLLGFIALCFLYGTSYGLAILGLRNYPGATLIALRMIFGFGSTLIITVFRVIFEQKTRLDIIDSLEHRKMDILKSAFGGIMYYGFPHSLIGVAQRSIPSNTVHIAQSCVPLFAFIFANFMLDDEKFSFKRFYPQVLALIGTVLTAIPTADSGYADGVNIIDFVYLTISIASFGFGSVYMKSHLSTCEPTLCGFFQMLGSAIFSIIFAVCYDGPNKFSNSIKQSTIKSIVWPLILGAVHTCGCTYVYLWTVKRLGAVISSFSNFGQIVIGILIGVFFFNEWGSYVSKDYIMSACGLVVLTLAIVCGLLGDRKKDKDTESTFSLLSEQKENLIKPDYEKEEMKKPLLPGNLY</sequence>
<evidence type="ECO:0000313" key="8">
    <source>
        <dbReference type="Proteomes" id="UP001470230"/>
    </source>
</evidence>
<dbReference type="PANTHER" id="PTHR32322">
    <property type="entry name" value="INNER MEMBRANE TRANSPORTER"/>
    <property type="match status" value="1"/>
</dbReference>
<evidence type="ECO:0000256" key="1">
    <source>
        <dbReference type="ARBA" id="ARBA00004141"/>
    </source>
</evidence>
<dbReference type="Pfam" id="PF00892">
    <property type="entry name" value="EamA"/>
    <property type="match status" value="2"/>
</dbReference>
<feature type="transmembrane region" description="Helical" evidence="5">
    <location>
        <begin position="20"/>
        <end position="43"/>
    </location>
</feature>
<reference evidence="7 8" key="1">
    <citation type="submission" date="2024-04" db="EMBL/GenBank/DDBJ databases">
        <title>Tritrichomonas musculus Genome.</title>
        <authorList>
            <person name="Alves-Ferreira E."/>
            <person name="Grigg M."/>
            <person name="Lorenzi H."/>
            <person name="Galac M."/>
        </authorList>
    </citation>
    <scope>NUCLEOTIDE SEQUENCE [LARGE SCALE GENOMIC DNA]</scope>
    <source>
        <strain evidence="7 8">EAF2021</strain>
    </source>
</reference>
<dbReference type="InterPro" id="IPR000620">
    <property type="entry name" value="EamA_dom"/>
</dbReference>
<feature type="transmembrane region" description="Helical" evidence="5">
    <location>
        <begin position="179"/>
        <end position="198"/>
    </location>
</feature>
<feature type="transmembrane region" description="Helical" evidence="5">
    <location>
        <begin position="248"/>
        <end position="268"/>
    </location>
</feature>
<dbReference type="Proteomes" id="UP001470230">
    <property type="component" value="Unassembled WGS sequence"/>
</dbReference>
<feature type="transmembrane region" description="Helical" evidence="5">
    <location>
        <begin position="151"/>
        <end position="167"/>
    </location>
</feature>
<dbReference type="InterPro" id="IPR050638">
    <property type="entry name" value="AA-Vitamin_Transporters"/>
</dbReference>
<feature type="transmembrane region" description="Helical" evidence="5">
    <location>
        <begin position="122"/>
        <end position="139"/>
    </location>
</feature>
<feature type="transmembrane region" description="Helical" evidence="5">
    <location>
        <begin position="308"/>
        <end position="328"/>
    </location>
</feature>
<evidence type="ECO:0000259" key="6">
    <source>
        <dbReference type="Pfam" id="PF00892"/>
    </source>
</evidence>
<feature type="transmembrane region" description="Helical" evidence="5">
    <location>
        <begin position="49"/>
        <end position="72"/>
    </location>
</feature>
<evidence type="ECO:0000256" key="4">
    <source>
        <dbReference type="ARBA" id="ARBA00023136"/>
    </source>
</evidence>
<comment type="caution">
    <text evidence="7">The sequence shown here is derived from an EMBL/GenBank/DDBJ whole genome shotgun (WGS) entry which is preliminary data.</text>
</comment>
<accession>A0ABR2H069</accession>
<comment type="subcellular location">
    <subcellularLocation>
        <location evidence="1">Membrane</location>
        <topology evidence="1">Multi-pass membrane protein</topology>
    </subcellularLocation>
</comment>
<dbReference type="SUPFAM" id="SSF103481">
    <property type="entry name" value="Multidrug resistance efflux transporter EmrE"/>
    <property type="match status" value="2"/>
</dbReference>
<keyword evidence="2 5" id="KW-0812">Transmembrane</keyword>
<proteinExistence type="predicted"/>
<feature type="domain" description="EamA" evidence="6">
    <location>
        <begin position="22"/>
        <end position="164"/>
    </location>
</feature>